<reference evidence="8 9" key="1">
    <citation type="submission" date="2016-08" db="EMBL/GenBank/DDBJ databases">
        <title>A Parts List for Fungal Cellulosomes Revealed by Comparative Genomics.</title>
        <authorList>
            <consortium name="DOE Joint Genome Institute"/>
            <person name="Haitjema C.H."/>
            <person name="Gilmore S.P."/>
            <person name="Henske J.K."/>
            <person name="Solomon K.V."/>
            <person name="De Groot R."/>
            <person name="Kuo A."/>
            <person name="Mondo S.J."/>
            <person name="Salamov A.A."/>
            <person name="Labutti K."/>
            <person name="Zhao Z."/>
            <person name="Chiniquy J."/>
            <person name="Barry K."/>
            <person name="Brewer H.M."/>
            <person name="Purvine S.O."/>
            <person name="Wright A.T."/>
            <person name="Boxma B."/>
            <person name="Van Alen T."/>
            <person name="Hackstein J.H."/>
            <person name="Baker S.E."/>
            <person name="Grigoriev I.V."/>
            <person name="O'Malley M.A."/>
        </authorList>
    </citation>
    <scope>NUCLEOTIDE SEQUENCE [LARGE SCALE GENOMIC DNA]</scope>
    <source>
        <strain evidence="8 9">G1</strain>
    </source>
</reference>
<dbReference type="Gene3D" id="2.30.30.100">
    <property type="match status" value="1"/>
</dbReference>
<feature type="compositionally biased region" description="Low complexity" evidence="3">
    <location>
        <begin position="233"/>
        <end position="272"/>
    </location>
</feature>
<dbReference type="InterPro" id="IPR010920">
    <property type="entry name" value="LSM_dom_sf"/>
</dbReference>
<dbReference type="AlphaFoldDB" id="A0A1Y2D526"/>
<evidence type="ECO:0000313" key="9">
    <source>
        <dbReference type="Proteomes" id="UP000193920"/>
    </source>
</evidence>
<protein>
    <recommendedName>
        <fullName evidence="10">TFG box profile domain-containing protein</fullName>
    </recommendedName>
</protein>
<evidence type="ECO:0000313" key="8">
    <source>
        <dbReference type="EMBL" id="ORY54392.1"/>
    </source>
</evidence>
<dbReference type="CDD" id="cd01736">
    <property type="entry name" value="LSm14_N"/>
    <property type="match status" value="1"/>
</dbReference>
<evidence type="ECO:0000259" key="4">
    <source>
        <dbReference type="PROSITE" id="PS51512"/>
    </source>
</evidence>
<dbReference type="Proteomes" id="UP000193920">
    <property type="component" value="Unassembled WGS sequence"/>
</dbReference>
<organism evidence="8 9">
    <name type="scientific">Neocallimastix californiae</name>
    <dbReference type="NCBI Taxonomy" id="1754190"/>
    <lineage>
        <taxon>Eukaryota</taxon>
        <taxon>Fungi</taxon>
        <taxon>Fungi incertae sedis</taxon>
        <taxon>Chytridiomycota</taxon>
        <taxon>Chytridiomycota incertae sedis</taxon>
        <taxon>Neocallimastigomycetes</taxon>
        <taxon>Neocallimastigales</taxon>
        <taxon>Neocallimastigaceae</taxon>
        <taxon>Neocallimastix</taxon>
    </lineage>
</organism>
<dbReference type="PROSITE" id="PS51512">
    <property type="entry name" value="DFDF"/>
    <property type="match status" value="1"/>
</dbReference>
<dbReference type="PANTHER" id="PTHR13586">
    <property type="entry name" value="SCD6 PROTEIN-RELATED"/>
    <property type="match status" value="1"/>
</dbReference>
<gene>
    <name evidence="8" type="ORF">LY90DRAFT_669996</name>
</gene>
<name>A0A1Y2D526_9FUNG</name>
<dbReference type="Pfam" id="PF09532">
    <property type="entry name" value="FDF"/>
    <property type="match status" value="1"/>
</dbReference>
<dbReference type="InterPro" id="IPR019050">
    <property type="entry name" value="FDF_dom"/>
</dbReference>
<dbReference type="InterPro" id="IPR025761">
    <property type="entry name" value="FFD_box"/>
</dbReference>
<dbReference type="PROSITE" id="PS51513">
    <property type="entry name" value="FFD"/>
    <property type="match status" value="1"/>
</dbReference>
<evidence type="ECO:0000256" key="2">
    <source>
        <dbReference type="PROSITE-ProRule" id="PRU00869"/>
    </source>
</evidence>
<dbReference type="GO" id="GO:0033962">
    <property type="term" value="P:P-body assembly"/>
    <property type="evidence" value="ECO:0007669"/>
    <property type="project" value="TreeGrafter"/>
</dbReference>
<comment type="caution">
    <text evidence="8">The sequence shown here is derived from an EMBL/GenBank/DDBJ whole genome shotgun (WGS) entry which is preliminary data.</text>
</comment>
<dbReference type="PROSITE" id="PS51536">
    <property type="entry name" value="TFG"/>
    <property type="match status" value="1"/>
</dbReference>
<feature type="domain" description="TFG box profile" evidence="6">
    <location>
        <begin position="372"/>
        <end position="392"/>
    </location>
</feature>
<dbReference type="PANTHER" id="PTHR13586:SF0">
    <property type="entry name" value="TRAILER HITCH, ISOFORM H"/>
    <property type="match status" value="1"/>
</dbReference>
<dbReference type="EMBL" id="MCOG01000085">
    <property type="protein sequence ID" value="ORY54392.1"/>
    <property type="molecule type" value="Genomic_DNA"/>
</dbReference>
<feature type="region of interest" description="Disordered" evidence="3">
    <location>
        <begin position="213"/>
        <end position="294"/>
    </location>
</feature>
<evidence type="ECO:0000259" key="6">
    <source>
        <dbReference type="PROSITE" id="PS51536"/>
    </source>
</evidence>
<dbReference type="Pfam" id="PF12701">
    <property type="entry name" value="LSM14"/>
    <property type="match status" value="1"/>
</dbReference>
<dbReference type="InterPro" id="IPR025762">
    <property type="entry name" value="DFDF"/>
</dbReference>
<evidence type="ECO:0000259" key="7">
    <source>
        <dbReference type="PROSITE" id="PS52002"/>
    </source>
</evidence>
<feature type="domain" description="FFD box profile" evidence="5">
    <location>
        <begin position="344"/>
        <end position="360"/>
    </location>
</feature>
<dbReference type="InterPro" id="IPR025609">
    <property type="entry name" value="Lsm14-like_N"/>
</dbReference>
<feature type="short sequence motif" description="FFD box" evidence="1">
    <location>
        <begin position="344"/>
        <end position="360"/>
    </location>
</feature>
<keyword evidence="9" id="KW-1185">Reference proteome</keyword>
<feature type="domain" description="DFDF" evidence="4">
    <location>
        <begin position="283"/>
        <end position="319"/>
    </location>
</feature>
<feature type="domain" description="Sm" evidence="7">
    <location>
        <begin position="22"/>
        <end position="106"/>
    </location>
</feature>
<dbReference type="SMART" id="SM01199">
    <property type="entry name" value="FDF"/>
    <property type="match status" value="1"/>
</dbReference>
<feature type="compositionally biased region" description="Basic and acidic residues" evidence="3">
    <location>
        <begin position="306"/>
        <end position="321"/>
    </location>
</feature>
<dbReference type="OrthoDB" id="21539at2759"/>
<dbReference type="InterPro" id="IPR047575">
    <property type="entry name" value="Sm"/>
</dbReference>
<dbReference type="STRING" id="1754190.A0A1Y2D526"/>
<dbReference type="GO" id="GO:0003729">
    <property type="term" value="F:mRNA binding"/>
    <property type="evidence" value="ECO:0007669"/>
    <property type="project" value="TreeGrafter"/>
</dbReference>
<dbReference type="SUPFAM" id="SSF50182">
    <property type="entry name" value="Sm-like ribonucleoproteins"/>
    <property type="match status" value="1"/>
</dbReference>
<dbReference type="GO" id="GO:0000932">
    <property type="term" value="C:P-body"/>
    <property type="evidence" value="ECO:0007669"/>
    <property type="project" value="TreeGrafter"/>
</dbReference>
<evidence type="ECO:0000256" key="1">
    <source>
        <dbReference type="PROSITE-ProRule" id="PRU00846"/>
    </source>
</evidence>
<feature type="region of interest" description="Disordered" evidence="3">
    <location>
        <begin position="306"/>
        <end position="351"/>
    </location>
</feature>
<feature type="region of interest" description="Disordered" evidence="3">
    <location>
        <begin position="393"/>
        <end position="459"/>
    </location>
</feature>
<dbReference type="InterPro" id="IPR025768">
    <property type="entry name" value="TFG_box"/>
</dbReference>
<proteinExistence type="predicted"/>
<dbReference type="PROSITE" id="PS52002">
    <property type="entry name" value="SM"/>
    <property type="match status" value="1"/>
</dbReference>
<evidence type="ECO:0000259" key="5">
    <source>
        <dbReference type="PROSITE" id="PS51513"/>
    </source>
</evidence>
<evidence type="ECO:0000256" key="3">
    <source>
        <dbReference type="SAM" id="MobiDB-lite"/>
    </source>
</evidence>
<sequence length="459" mass="52844">MTLIYFKLMEINKSIEINEKYTMSSASIPYAGSKISLISKSDIRYVGTLHSINQQDSTVSLEQVRSYGTEGRKKNKSEEISGTDQIYEYIVFRGSDIKDLQVCEAPQRSQVQVPKDPAILGTTAPSASTIPPGFSMMQGLVDGGNMLQPNLQLQLNGINPYMLQLYQQQLWQQQLQQQQQPAASLLKTNEQAPDQNNIIAGMEKLNLANDTNAKAKDEATSQPAKAVAEKTESNNQQNDKNNNRSQNNSNNYNRNYNNNRFQRSNRQNNYRRGVNQRGRRNWNNSKHISLPDSDFDFESANAKFKELSNKEADKNEKKEQAEDGNSQNGDAQEENGTEEKTQENFYNKSSSFFDNISCESKDRAEEQGKKFDRRAKQYEERKLNMETFGQATVNRGGHRGYRRNNYHTYRGRNYNRNNGGYHRNNYRNYYNNNNNRQKNQDQQANQNNSTQQQKQESNQ</sequence>
<feature type="compositionally biased region" description="Basic residues" evidence="3">
    <location>
        <begin position="396"/>
        <end position="405"/>
    </location>
</feature>
<evidence type="ECO:0008006" key="10">
    <source>
        <dbReference type="Google" id="ProtNLM"/>
    </source>
</evidence>
<dbReference type="GO" id="GO:0034063">
    <property type="term" value="P:stress granule assembly"/>
    <property type="evidence" value="ECO:0007669"/>
    <property type="project" value="TreeGrafter"/>
</dbReference>
<feature type="short sequence motif" description="TFG box" evidence="2">
    <location>
        <begin position="372"/>
        <end position="392"/>
    </location>
</feature>
<accession>A0A1Y2D526</accession>
<dbReference type="SMART" id="SM01271">
    <property type="entry name" value="LSM14"/>
    <property type="match status" value="1"/>
</dbReference>
<feature type="compositionally biased region" description="Low complexity" evidence="3">
    <location>
        <begin position="406"/>
        <end position="459"/>
    </location>
</feature>